<dbReference type="AlphaFoldDB" id="A0AAN6P710"/>
<reference evidence="2" key="1">
    <citation type="journal article" date="2023" name="Mol. Phylogenet. Evol.">
        <title>Genome-scale phylogeny and comparative genomics of the fungal order Sordariales.</title>
        <authorList>
            <person name="Hensen N."/>
            <person name="Bonometti L."/>
            <person name="Westerberg I."/>
            <person name="Brannstrom I.O."/>
            <person name="Guillou S."/>
            <person name="Cros-Aarteil S."/>
            <person name="Calhoun S."/>
            <person name="Haridas S."/>
            <person name="Kuo A."/>
            <person name="Mondo S."/>
            <person name="Pangilinan J."/>
            <person name="Riley R."/>
            <person name="LaButti K."/>
            <person name="Andreopoulos B."/>
            <person name="Lipzen A."/>
            <person name="Chen C."/>
            <person name="Yan M."/>
            <person name="Daum C."/>
            <person name="Ng V."/>
            <person name="Clum A."/>
            <person name="Steindorff A."/>
            <person name="Ohm R.A."/>
            <person name="Martin F."/>
            <person name="Silar P."/>
            <person name="Natvig D.O."/>
            <person name="Lalanne C."/>
            <person name="Gautier V."/>
            <person name="Ament-Velasquez S.L."/>
            <person name="Kruys A."/>
            <person name="Hutchinson M.I."/>
            <person name="Powell A.J."/>
            <person name="Barry K."/>
            <person name="Miller A.N."/>
            <person name="Grigoriev I.V."/>
            <person name="Debuchy R."/>
            <person name="Gladieux P."/>
            <person name="Hiltunen Thoren M."/>
            <person name="Johannesson H."/>
        </authorList>
    </citation>
    <scope>NUCLEOTIDE SEQUENCE [LARGE SCALE GENOMIC DNA]</scope>
    <source>
        <strain evidence="2">CBS 284.82</strain>
    </source>
</reference>
<dbReference type="EMBL" id="MU854663">
    <property type="protein sequence ID" value="KAK4032002.1"/>
    <property type="molecule type" value="Genomic_DNA"/>
</dbReference>
<organism evidence="1 2">
    <name type="scientific">Parachaetomium inaequale</name>
    <dbReference type="NCBI Taxonomy" id="2588326"/>
    <lineage>
        <taxon>Eukaryota</taxon>
        <taxon>Fungi</taxon>
        <taxon>Dikarya</taxon>
        <taxon>Ascomycota</taxon>
        <taxon>Pezizomycotina</taxon>
        <taxon>Sordariomycetes</taxon>
        <taxon>Sordariomycetidae</taxon>
        <taxon>Sordariales</taxon>
        <taxon>Chaetomiaceae</taxon>
        <taxon>Parachaetomium</taxon>
    </lineage>
</organism>
<sequence length="232" mass="25820">MRAALFRYDPPYDFTAKYLLERLFEFMPDSLSMPVTPTLAFWTHVLASKIEATIRSEGEMIGWESDEETVGPRALAAKQSLLGAIPYLLPLDTPEASLYRLVLEHGDFGIHNTTITRQASGEPLMTSLFDWETACICPALLSDPLVAVSSVTRLPEDATLADLEAYNTWASSIMRPLATRLPYERARTFATCGFLCETGVGAIQRRFLVPWARGPRSGCKNLEGALERRGRT</sequence>
<evidence type="ECO:0000313" key="1">
    <source>
        <dbReference type="EMBL" id="KAK4032002.1"/>
    </source>
</evidence>
<comment type="caution">
    <text evidence="1">The sequence shown here is derived from an EMBL/GenBank/DDBJ whole genome shotgun (WGS) entry which is preliminary data.</text>
</comment>
<protein>
    <submittedName>
        <fullName evidence="1">Uncharacterized protein</fullName>
    </submittedName>
</protein>
<proteinExistence type="predicted"/>
<name>A0AAN6P710_9PEZI</name>
<keyword evidence="2" id="KW-1185">Reference proteome</keyword>
<accession>A0AAN6P710</accession>
<evidence type="ECO:0000313" key="2">
    <source>
        <dbReference type="Proteomes" id="UP001303115"/>
    </source>
</evidence>
<dbReference type="Proteomes" id="UP001303115">
    <property type="component" value="Unassembled WGS sequence"/>
</dbReference>
<gene>
    <name evidence="1" type="ORF">C8A01DRAFT_51099</name>
</gene>